<protein>
    <submittedName>
        <fullName evidence="1">Uncharacterized protein</fullName>
    </submittedName>
</protein>
<keyword evidence="2" id="KW-1185">Reference proteome</keyword>
<proteinExistence type="predicted"/>
<dbReference type="EMBL" id="JAVDVQ010000047">
    <property type="protein sequence ID" value="MDR7085084.1"/>
    <property type="molecule type" value="Genomic_DNA"/>
</dbReference>
<organism evidence="1 2">
    <name type="scientific">Arthrobacter ginsengisoli</name>
    <dbReference type="NCBI Taxonomy" id="1356565"/>
    <lineage>
        <taxon>Bacteria</taxon>
        <taxon>Bacillati</taxon>
        <taxon>Actinomycetota</taxon>
        <taxon>Actinomycetes</taxon>
        <taxon>Micrococcales</taxon>
        <taxon>Micrococcaceae</taxon>
        <taxon>Arthrobacter</taxon>
    </lineage>
</organism>
<name>A0ABU1UIS5_9MICC</name>
<evidence type="ECO:0000313" key="1">
    <source>
        <dbReference type="EMBL" id="MDR7085084.1"/>
    </source>
</evidence>
<sequence length="32" mass="3658">MHDYYPKPDGILAHGINLLAIILLRNGCHERN</sequence>
<gene>
    <name evidence="1" type="ORF">J2X01_004404</name>
</gene>
<comment type="caution">
    <text evidence="1">The sequence shown here is derived from an EMBL/GenBank/DDBJ whole genome shotgun (WGS) entry which is preliminary data.</text>
</comment>
<dbReference type="Proteomes" id="UP001252243">
    <property type="component" value="Unassembled WGS sequence"/>
</dbReference>
<evidence type="ECO:0000313" key="2">
    <source>
        <dbReference type="Proteomes" id="UP001252243"/>
    </source>
</evidence>
<reference evidence="1 2" key="1">
    <citation type="submission" date="2023-07" db="EMBL/GenBank/DDBJ databases">
        <title>Sorghum-associated microbial communities from plants grown in Nebraska, USA.</title>
        <authorList>
            <person name="Schachtman D."/>
        </authorList>
    </citation>
    <scope>NUCLEOTIDE SEQUENCE [LARGE SCALE GENOMIC DNA]</scope>
    <source>
        <strain evidence="1 2">BE167</strain>
    </source>
</reference>
<accession>A0ABU1UIS5</accession>